<proteinExistence type="predicted"/>
<name>A0A9P6CEM8_9AGAR</name>
<sequence length="93" mass="10551">MGATLSSAEHMTPPPSTRFVFRTEFCLFMTFRKRRSGTAPTSQMYGRLSTSMSIIYGNPYLELLLCLFVFFVIVALFPEDRQGFSPRAGKSRP</sequence>
<evidence type="ECO:0000313" key="2">
    <source>
        <dbReference type="EMBL" id="KAF9458138.1"/>
    </source>
</evidence>
<keyword evidence="1" id="KW-0812">Transmembrane</keyword>
<keyword evidence="3" id="KW-1185">Reference proteome</keyword>
<reference evidence="2" key="1">
    <citation type="submission" date="2020-11" db="EMBL/GenBank/DDBJ databases">
        <authorList>
            <consortium name="DOE Joint Genome Institute"/>
            <person name="Ahrendt S."/>
            <person name="Riley R."/>
            <person name="Andreopoulos W."/>
            <person name="Labutti K."/>
            <person name="Pangilinan J."/>
            <person name="Ruiz-Duenas F.J."/>
            <person name="Barrasa J.M."/>
            <person name="Sanchez-Garcia M."/>
            <person name="Camarero S."/>
            <person name="Miyauchi S."/>
            <person name="Serrano A."/>
            <person name="Linde D."/>
            <person name="Babiker R."/>
            <person name="Drula E."/>
            <person name="Ayuso-Fernandez I."/>
            <person name="Pacheco R."/>
            <person name="Padilla G."/>
            <person name="Ferreira P."/>
            <person name="Barriuso J."/>
            <person name="Kellner H."/>
            <person name="Castanera R."/>
            <person name="Alfaro M."/>
            <person name="Ramirez L."/>
            <person name="Pisabarro A.G."/>
            <person name="Kuo A."/>
            <person name="Tritt A."/>
            <person name="Lipzen A."/>
            <person name="He G."/>
            <person name="Yan M."/>
            <person name="Ng V."/>
            <person name="Cullen D."/>
            <person name="Martin F."/>
            <person name="Rosso M.-N."/>
            <person name="Henrissat B."/>
            <person name="Hibbett D."/>
            <person name="Martinez A.T."/>
            <person name="Grigoriev I.V."/>
        </authorList>
    </citation>
    <scope>NUCLEOTIDE SEQUENCE</scope>
    <source>
        <strain evidence="2">CBS 247.69</strain>
    </source>
</reference>
<keyword evidence="1" id="KW-1133">Transmembrane helix</keyword>
<evidence type="ECO:0000256" key="1">
    <source>
        <dbReference type="SAM" id="Phobius"/>
    </source>
</evidence>
<organism evidence="2 3">
    <name type="scientific">Collybia nuda</name>
    <dbReference type="NCBI Taxonomy" id="64659"/>
    <lineage>
        <taxon>Eukaryota</taxon>
        <taxon>Fungi</taxon>
        <taxon>Dikarya</taxon>
        <taxon>Basidiomycota</taxon>
        <taxon>Agaricomycotina</taxon>
        <taxon>Agaricomycetes</taxon>
        <taxon>Agaricomycetidae</taxon>
        <taxon>Agaricales</taxon>
        <taxon>Tricholomatineae</taxon>
        <taxon>Clitocybaceae</taxon>
        <taxon>Collybia</taxon>
    </lineage>
</organism>
<dbReference type="AlphaFoldDB" id="A0A9P6CEM8"/>
<accession>A0A9P6CEM8</accession>
<gene>
    <name evidence="2" type="ORF">BDZ94DRAFT_1271529</name>
</gene>
<dbReference type="EMBL" id="MU150349">
    <property type="protein sequence ID" value="KAF9458138.1"/>
    <property type="molecule type" value="Genomic_DNA"/>
</dbReference>
<dbReference type="Proteomes" id="UP000807353">
    <property type="component" value="Unassembled WGS sequence"/>
</dbReference>
<evidence type="ECO:0000313" key="3">
    <source>
        <dbReference type="Proteomes" id="UP000807353"/>
    </source>
</evidence>
<comment type="caution">
    <text evidence="2">The sequence shown here is derived from an EMBL/GenBank/DDBJ whole genome shotgun (WGS) entry which is preliminary data.</text>
</comment>
<feature type="transmembrane region" description="Helical" evidence="1">
    <location>
        <begin position="54"/>
        <end position="77"/>
    </location>
</feature>
<keyword evidence="1" id="KW-0472">Membrane</keyword>
<protein>
    <submittedName>
        <fullName evidence="2">Uncharacterized protein</fullName>
    </submittedName>
</protein>